<dbReference type="EMBL" id="KZ825803">
    <property type="protein sequence ID" value="PYH99300.1"/>
    <property type="molecule type" value="Genomic_DNA"/>
</dbReference>
<dbReference type="SUPFAM" id="SSF54637">
    <property type="entry name" value="Thioesterase/thiol ester dehydrase-isomerase"/>
    <property type="match status" value="1"/>
</dbReference>
<dbReference type="PANTHER" id="PTHR12475">
    <property type="match status" value="1"/>
</dbReference>
<dbReference type="Proteomes" id="UP000247810">
    <property type="component" value="Unassembled WGS sequence"/>
</dbReference>
<dbReference type="Pfam" id="PF13279">
    <property type="entry name" value="4HBT_2"/>
    <property type="match status" value="1"/>
</dbReference>
<comment type="similarity">
    <text evidence="1">Belongs to the lcsJ thioesterase family.</text>
</comment>
<feature type="compositionally biased region" description="Acidic residues" evidence="2">
    <location>
        <begin position="254"/>
        <end position="271"/>
    </location>
</feature>
<evidence type="ECO:0000313" key="4">
    <source>
        <dbReference type="EMBL" id="PYH99300.1"/>
    </source>
</evidence>
<evidence type="ECO:0000313" key="5">
    <source>
        <dbReference type="Proteomes" id="UP000247810"/>
    </source>
</evidence>
<dbReference type="OrthoDB" id="5396at2759"/>
<sequence>MTEAITTMHEAIRALLPAIFSWKSLALLLAFFNLKNLPFAWHTNLLYNLLLNLRRHPTSPLFPTGAPLPTTPGPTHPTHPVFAPHSLLTRNTPWETDYNFHKSNSTYFSDLDISRTALVTRVYTPGVTLVSAELDKELPAVSKELGRENAGKKIYIALGSTFCSFKREIRPLERFEVVSRVVGWDRKWVFVLSVFVRPEGKGKGGRTVFAAAVSKYVVKKGWLTVSPERVLRAGGLLPDRMEGEGNGDGVMVEQEQEGEGEGEEEEEEEEEEKLKENAQSWSKDQWTWERIEQERLRGLKVVEGYAGLDEKLFAEWE</sequence>
<dbReference type="InterPro" id="IPR051490">
    <property type="entry name" value="THEM6_lcsJ_thioesterase"/>
</dbReference>
<keyword evidence="3" id="KW-0812">Transmembrane</keyword>
<gene>
    <name evidence="4" type="ORF">BO71DRAFT_342917</name>
</gene>
<reference evidence="4 5" key="1">
    <citation type="submission" date="2018-02" db="EMBL/GenBank/DDBJ databases">
        <title>The genomes of Aspergillus section Nigri reveals drivers in fungal speciation.</title>
        <authorList>
            <consortium name="DOE Joint Genome Institute"/>
            <person name="Vesth T.C."/>
            <person name="Nybo J."/>
            <person name="Theobald S."/>
            <person name="Brandl J."/>
            <person name="Frisvad J.C."/>
            <person name="Nielsen K.F."/>
            <person name="Lyhne E.K."/>
            <person name="Kogle M.E."/>
            <person name="Kuo A."/>
            <person name="Riley R."/>
            <person name="Clum A."/>
            <person name="Nolan M."/>
            <person name="Lipzen A."/>
            <person name="Salamov A."/>
            <person name="Henrissat B."/>
            <person name="Wiebenga A."/>
            <person name="De vries R.P."/>
            <person name="Grigoriev I.V."/>
            <person name="Mortensen U.H."/>
            <person name="Andersen M.R."/>
            <person name="Baker S.E."/>
        </authorList>
    </citation>
    <scope>NUCLEOTIDE SEQUENCE [LARGE SCALE GENOMIC DNA]</scope>
    <source>
        <strain evidence="4 5">CBS 707.79</strain>
    </source>
</reference>
<evidence type="ECO:0000256" key="3">
    <source>
        <dbReference type="SAM" id="Phobius"/>
    </source>
</evidence>
<feature type="non-terminal residue" evidence="4">
    <location>
        <position position="317"/>
    </location>
</feature>
<feature type="region of interest" description="Disordered" evidence="2">
    <location>
        <begin position="253"/>
        <end position="282"/>
    </location>
</feature>
<dbReference type="VEuPathDB" id="FungiDB:BO71DRAFT_342917"/>
<keyword evidence="3" id="KW-0472">Membrane</keyword>
<evidence type="ECO:0000256" key="2">
    <source>
        <dbReference type="SAM" id="MobiDB-lite"/>
    </source>
</evidence>
<dbReference type="Gene3D" id="3.10.129.10">
    <property type="entry name" value="Hotdog Thioesterase"/>
    <property type="match status" value="1"/>
</dbReference>
<dbReference type="InterPro" id="IPR029069">
    <property type="entry name" value="HotDog_dom_sf"/>
</dbReference>
<proteinExistence type="inferred from homology"/>
<accession>A0A319DNP9</accession>
<keyword evidence="5" id="KW-1185">Reference proteome</keyword>
<feature type="transmembrane region" description="Helical" evidence="3">
    <location>
        <begin position="12"/>
        <end position="32"/>
    </location>
</feature>
<protein>
    <recommendedName>
        <fullName evidence="6">Thioesterase/thiol ester dehydrase-isomerase</fullName>
    </recommendedName>
</protein>
<dbReference type="CDD" id="cd00586">
    <property type="entry name" value="4HBT"/>
    <property type="match status" value="1"/>
</dbReference>
<organism evidence="4 5">
    <name type="scientific">Aspergillus ellipticus CBS 707.79</name>
    <dbReference type="NCBI Taxonomy" id="1448320"/>
    <lineage>
        <taxon>Eukaryota</taxon>
        <taxon>Fungi</taxon>
        <taxon>Dikarya</taxon>
        <taxon>Ascomycota</taxon>
        <taxon>Pezizomycotina</taxon>
        <taxon>Eurotiomycetes</taxon>
        <taxon>Eurotiomycetidae</taxon>
        <taxon>Eurotiales</taxon>
        <taxon>Aspergillaceae</taxon>
        <taxon>Aspergillus</taxon>
        <taxon>Aspergillus subgen. Circumdati</taxon>
    </lineage>
</organism>
<evidence type="ECO:0008006" key="6">
    <source>
        <dbReference type="Google" id="ProtNLM"/>
    </source>
</evidence>
<dbReference type="PANTHER" id="PTHR12475:SF4">
    <property type="entry name" value="PROTEIN THEM6"/>
    <property type="match status" value="1"/>
</dbReference>
<keyword evidence="3" id="KW-1133">Transmembrane helix</keyword>
<dbReference type="AlphaFoldDB" id="A0A319DNP9"/>
<name>A0A319DNP9_9EURO</name>
<evidence type="ECO:0000256" key="1">
    <source>
        <dbReference type="ARBA" id="ARBA00038476"/>
    </source>
</evidence>